<dbReference type="GO" id="GO:0005783">
    <property type="term" value="C:endoplasmic reticulum"/>
    <property type="evidence" value="ECO:0007669"/>
    <property type="project" value="UniProtKB-SubCell"/>
</dbReference>
<evidence type="ECO:0000256" key="1">
    <source>
        <dbReference type="ARBA" id="ARBA00004240"/>
    </source>
</evidence>
<proteinExistence type="inferred from homology"/>
<evidence type="ECO:0000313" key="14">
    <source>
        <dbReference type="Proteomes" id="UP000053447"/>
    </source>
</evidence>
<dbReference type="STRING" id="1408657.A0A0W4ZU18"/>
<dbReference type="RefSeq" id="XP_018230559.1">
    <property type="nucleotide sequence ID" value="XM_018373391.1"/>
</dbReference>
<comment type="subcellular location">
    <subcellularLocation>
        <location evidence="2">Cytoplasm</location>
    </subcellularLocation>
    <subcellularLocation>
        <location evidence="1">Endoplasmic reticulum</location>
    </subcellularLocation>
</comment>
<keyword evidence="4" id="KW-0488">Methylation</keyword>
<dbReference type="InterPro" id="IPR045128">
    <property type="entry name" value="PI31-like"/>
</dbReference>
<evidence type="ECO:0000259" key="12">
    <source>
        <dbReference type="Pfam" id="PF11566"/>
    </source>
</evidence>
<keyword evidence="14" id="KW-1185">Reference proteome</keyword>
<dbReference type="InterPro" id="IPR013886">
    <property type="entry name" value="PI31_Prot_C"/>
</dbReference>
<organism evidence="13 14">
    <name type="scientific">Pneumocystis jirovecii (strain RU7)</name>
    <name type="common">Human pneumocystis pneumonia agent</name>
    <dbReference type="NCBI Taxonomy" id="1408657"/>
    <lineage>
        <taxon>Eukaryota</taxon>
        <taxon>Fungi</taxon>
        <taxon>Dikarya</taxon>
        <taxon>Ascomycota</taxon>
        <taxon>Taphrinomycotina</taxon>
        <taxon>Pneumocystomycetes</taxon>
        <taxon>Pneumocystaceae</taxon>
        <taxon>Pneumocystis</taxon>
    </lineage>
</organism>
<dbReference type="PANTHER" id="PTHR13266:SF1">
    <property type="entry name" value="PROTEASOME INHIBITOR PI31 SUBUNIT"/>
    <property type="match status" value="1"/>
</dbReference>
<gene>
    <name evidence="13" type="ORF">T551_01128</name>
</gene>
<dbReference type="GO" id="GO:0043161">
    <property type="term" value="P:proteasome-mediated ubiquitin-dependent protein catabolic process"/>
    <property type="evidence" value="ECO:0007669"/>
    <property type="project" value="InterPro"/>
</dbReference>
<dbReference type="Pfam" id="PF11566">
    <property type="entry name" value="PI31_Prot_N"/>
    <property type="match status" value="1"/>
</dbReference>
<dbReference type="Gene3D" id="3.40.1000.30">
    <property type="match status" value="1"/>
</dbReference>
<dbReference type="GeneID" id="28939646"/>
<dbReference type="GO" id="GO:0000502">
    <property type="term" value="C:proteasome complex"/>
    <property type="evidence" value="ECO:0007669"/>
    <property type="project" value="UniProtKB-KW"/>
</dbReference>
<evidence type="ECO:0000256" key="6">
    <source>
        <dbReference type="ARBA" id="ARBA00022553"/>
    </source>
</evidence>
<keyword evidence="5" id="KW-0963">Cytoplasm</keyword>
<name>A0A0W4ZU18_PNEJ7</name>
<keyword evidence="7" id="KW-0256">Endoplasmic reticulum</keyword>
<evidence type="ECO:0000256" key="2">
    <source>
        <dbReference type="ARBA" id="ARBA00004496"/>
    </source>
</evidence>
<dbReference type="PANTHER" id="PTHR13266">
    <property type="entry name" value="PROTEASOME INHIBITOR"/>
    <property type="match status" value="1"/>
</dbReference>
<evidence type="ECO:0000259" key="11">
    <source>
        <dbReference type="Pfam" id="PF08577"/>
    </source>
</evidence>
<dbReference type="EMBL" id="LFWA01000004">
    <property type="protein sequence ID" value="KTW31867.1"/>
    <property type="molecule type" value="Genomic_DNA"/>
</dbReference>
<feature type="domain" description="PI31 proteasome regulator N-terminal" evidence="12">
    <location>
        <begin position="29"/>
        <end position="178"/>
    </location>
</feature>
<accession>A0A0W4ZU18</accession>
<evidence type="ECO:0000256" key="3">
    <source>
        <dbReference type="ARBA" id="ARBA00006405"/>
    </source>
</evidence>
<dbReference type="Pfam" id="PF08577">
    <property type="entry name" value="PI31_Prot_C"/>
    <property type="match status" value="1"/>
</dbReference>
<dbReference type="GO" id="GO:0004866">
    <property type="term" value="F:endopeptidase inhibitor activity"/>
    <property type="evidence" value="ECO:0007669"/>
    <property type="project" value="InterPro"/>
</dbReference>
<evidence type="ECO:0000256" key="5">
    <source>
        <dbReference type="ARBA" id="ARBA00022490"/>
    </source>
</evidence>
<reference evidence="14" key="1">
    <citation type="journal article" date="2016" name="Nat. Commun.">
        <title>Genome analysis of three Pneumocystis species reveals adaptation mechanisms to life exclusively in mammalian hosts.</title>
        <authorList>
            <person name="Ma L."/>
            <person name="Chen Z."/>
            <person name="Huang D.W."/>
            <person name="Kutty G."/>
            <person name="Ishihara M."/>
            <person name="Wang H."/>
            <person name="Abouelleil A."/>
            <person name="Bishop L."/>
            <person name="Davey E."/>
            <person name="Deng R."/>
            <person name="Deng X."/>
            <person name="Fan L."/>
            <person name="Fantoni G."/>
            <person name="Fitzgerald M."/>
            <person name="Gogineni E."/>
            <person name="Goldberg J.M."/>
            <person name="Handley G."/>
            <person name="Hu X."/>
            <person name="Huber C."/>
            <person name="Jiao X."/>
            <person name="Jones K."/>
            <person name="Levin J.Z."/>
            <person name="Liu Y."/>
            <person name="Macdonald P."/>
            <person name="Melnikov A."/>
            <person name="Raley C."/>
            <person name="Sassi M."/>
            <person name="Sherman B.T."/>
            <person name="Song X."/>
            <person name="Sykes S."/>
            <person name="Tran B."/>
            <person name="Walsh L."/>
            <person name="Xia Y."/>
            <person name="Yang J."/>
            <person name="Young S."/>
            <person name="Zeng Q."/>
            <person name="Zheng X."/>
            <person name="Stephens R."/>
            <person name="Nusbaum C."/>
            <person name="Birren B.W."/>
            <person name="Azadi P."/>
            <person name="Lempicki R.A."/>
            <person name="Cuomo C.A."/>
            <person name="Kovacs J.A."/>
        </authorList>
    </citation>
    <scope>NUCLEOTIDE SEQUENCE [LARGE SCALE GENOMIC DNA]</scope>
    <source>
        <strain evidence="14">RU7</strain>
    </source>
</reference>
<evidence type="ECO:0000256" key="10">
    <source>
        <dbReference type="ARBA" id="ARBA00024805"/>
    </source>
</evidence>
<feature type="domain" description="PI31 proteasome regulator C-terminal" evidence="11">
    <location>
        <begin position="229"/>
        <end position="296"/>
    </location>
</feature>
<evidence type="ECO:0000256" key="4">
    <source>
        <dbReference type="ARBA" id="ARBA00022481"/>
    </source>
</evidence>
<protein>
    <submittedName>
        <fullName evidence="13">Uncharacterized protein</fullName>
    </submittedName>
</protein>
<comment type="function">
    <text evidence="10">Plays an important role in control of proteasome function. Inhibits the hydrolysis of protein and peptide substrates by the 20S proteasome. Also inhibits the activation of the proteasome by the proteasome regulatory proteins PA700 and PA28.</text>
</comment>
<dbReference type="AlphaFoldDB" id="A0A0W4ZU18"/>
<comment type="similarity">
    <text evidence="3">Belongs to the proteasome inhibitor PI31 family.</text>
</comment>
<evidence type="ECO:0000313" key="13">
    <source>
        <dbReference type="EMBL" id="KTW31867.1"/>
    </source>
</evidence>
<evidence type="ECO:0000256" key="7">
    <source>
        <dbReference type="ARBA" id="ARBA00022824"/>
    </source>
</evidence>
<dbReference type="Proteomes" id="UP000053447">
    <property type="component" value="Unassembled WGS sequence"/>
</dbReference>
<evidence type="ECO:0000256" key="9">
    <source>
        <dbReference type="ARBA" id="ARBA00022990"/>
    </source>
</evidence>
<keyword evidence="9" id="KW-0007">Acetylation</keyword>
<dbReference type="OrthoDB" id="68090at2759"/>
<sequence>MDSNFLLNIAKASIHLSSEEDSKKKVSILKDSYDAIACLINAYMLSLGFKLLGFDENHNFDAPITSSKMKPFFESLSESKDPFHTFKYSFCNNDDIFLIKLLKMDKKIIILGTKMGNGDIVLCDLLIDHYTQREFLPYPNKEKEGSLEDIYISNAKMIELVETYKTNILHKLVSDLKNSYFEKVNPYEKMSFQAFKHNNPSRLFENPISSKFDRQQIEVPVGHSSPFSIGSSDLHPPGIGPRPSMSPYIEDNSSDRIYGCLNGMHLDKNHPMFTRFGKYTPHGMLPPGARYDPVTPHDNRDIRPGYLSNPFKYGNAGEPDNDEFFPPDVNNMYM</sequence>
<dbReference type="GO" id="GO:0070628">
    <property type="term" value="F:proteasome binding"/>
    <property type="evidence" value="ECO:0007669"/>
    <property type="project" value="InterPro"/>
</dbReference>
<dbReference type="InterPro" id="IPR021625">
    <property type="entry name" value="PI31_Prot_N"/>
</dbReference>
<keyword evidence="8" id="KW-0647">Proteasome</keyword>
<comment type="caution">
    <text evidence="13">The sequence shown here is derived from an EMBL/GenBank/DDBJ whole genome shotgun (WGS) entry which is preliminary data.</text>
</comment>
<dbReference type="eggNOG" id="ENOG502RZMJ">
    <property type="taxonomic scope" value="Eukaryota"/>
</dbReference>
<dbReference type="VEuPathDB" id="FungiDB:T551_01128"/>
<evidence type="ECO:0000256" key="8">
    <source>
        <dbReference type="ARBA" id="ARBA00022942"/>
    </source>
</evidence>
<keyword evidence="6" id="KW-0597">Phosphoprotein</keyword>